<organism evidence="6 7">
    <name type="scientific">Rhypophila decipiens</name>
    <dbReference type="NCBI Taxonomy" id="261697"/>
    <lineage>
        <taxon>Eukaryota</taxon>
        <taxon>Fungi</taxon>
        <taxon>Dikarya</taxon>
        <taxon>Ascomycota</taxon>
        <taxon>Pezizomycotina</taxon>
        <taxon>Sordariomycetes</taxon>
        <taxon>Sordariomycetidae</taxon>
        <taxon>Sordariales</taxon>
        <taxon>Naviculisporaceae</taxon>
        <taxon>Rhypophila</taxon>
    </lineage>
</organism>
<dbReference type="SUPFAM" id="SSF50998">
    <property type="entry name" value="Quinoprotein alcohol dehydrogenase-like"/>
    <property type="match status" value="2"/>
</dbReference>
<comment type="cofactor">
    <cofactor evidence="1">
        <name>pyrroloquinoline quinone</name>
        <dbReference type="ChEBI" id="CHEBI:58442"/>
    </cofactor>
</comment>
<dbReference type="SMART" id="SM00564">
    <property type="entry name" value="PQQ"/>
    <property type="match status" value="4"/>
</dbReference>
<protein>
    <submittedName>
        <fullName evidence="6">Quinon protein alcohol dehydrogenase-like superfamily</fullName>
    </submittedName>
</protein>
<dbReference type="PANTHER" id="PTHR32303:SF10">
    <property type="entry name" value="OUTER MEMBRANE PROTEIN ASSEMBLY FACTOR BAMB"/>
    <property type="match status" value="1"/>
</dbReference>
<dbReference type="Pfam" id="PF13360">
    <property type="entry name" value="PQQ_2"/>
    <property type="match status" value="1"/>
</dbReference>
<reference evidence="6" key="2">
    <citation type="submission" date="2023-05" db="EMBL/GenBank/DDBJ databases">
        <authorList>
            <consortium name="Lawrence Berkeley National Laboratory"/>
            <person name="Steindorff A."/>
            <person name="Hensen N."/>
            <person name="Bonometti L."/>
            <person name="Westerberg I."/>
            <person name="Brannstrom I.O."/>
            <person name="Guillou S."/>
            <person name="Cros-Aarteil S."/>
            <person name="Calhoun S."/>
            <person name="Haridas S."/>
            <person name="Kuo A."/>
            <person name="Mondo S."/>
            <person name="Pangilinan J."/>
            <person name="Riley R."/>
            <person name="Labutti K."/>
            <person name="Andreopoulos B."/>
            <person name="Lipzen A."/>
            <person name="Chen C."/>
            <person name="Yanf M."/>
            <person name="Daum C."/>
            <person name="Ng V."/>
            <person name="Clum A."/>
            <person name="Ohm R."/>
            <person name="Martin F."/>
            <person name="Silar P."/>
            <person name="Natvig D."/>
            <person name="Lalanne C."/>
            <person name="Gautier V."/>
            <person name="Ament-Velasquez S.L."/>
            <person name="Kruys A."/>
            <person name="Hutchinson M.I."/>
            <person name="Powell A.J."/>
            <person name="Barry K."/>
            <person name="Miller A.N."/>
            <person name="Grigoriev I.V."/>
            <person name="Debuchy R."/>
            <person name="Gladieux P."/>
            <person name="Thoren M.H."/>
            <person name="Johannesson H."/>
        </authorList>
    </citation>
    <scope>NUCLEOTIDE SEQUENCE</scope>
    <source>
        <strain evidence="6">PSN293</strain>
    </source>
</reference>
<dbReference type="EMBL" id="MU858260">
    <property type="protein sequence ID" value="KAK4208066.1"/>
    <property type="molecule type" value="Genomic_DNA"/>
</dbReference>
<dbReference type="Gene3D" id="2.140.10.10">
    <property type="entry name" value="Quinoprotein alcohol dehydrogenase-like superfamily"/>
    <property type="match status" value="1"/>
</dbReference>
<dbReference type="Gene3D" id="2.40.10.480">
    <property type="match status" value="1"/>
</dbReference>
<gene>
    <name evidence="6" type="ORF">QBC37DRAFT_326355</name>
</gene>
<accession>A0AAN6XYJ9</accession>
<evidence type="ECO:0000313" key="7">
    <source>
        <dbReference type="Proteomes" id="UP001301769"/>
    </source>
</evidence>
<dbReference type="InterPro" id="IPR011047">
    <property type="entry name" value="Quinoprotein_ADH-like_sf"/>
</dbReference>
<dbReference type="InterPro" id="IPR002372">
    <property type="entry name" value="PQQ_rpt_dom"/>
</dbReference>
<evidence type="ECO:0000256" key="3">
    <source>
        <dbReference type="ARBA" id="ARBA00023002"/>
    </source>
</evidence>
<proteinExistence type="inferred from homology"/>
<evidence type="ECO:0000256" key="4">
    <source>
        <dbReference type="SAM" id="SignalP"/>
    </source>
</evidence>
<keyword evidence="7" id="KW-1185">Reference proteome</keyword>
<feature type="chain" id="PRO_5042864663" evidence="4">
    <location>
        <begin position="23"/>
        <end position="559"/>
    </location>
</feature>
<comment type="caution">
    <text evidence="6">The sequence shown here is derived from an EMBL/GenBank/DDBJ whole genome shotgun (WGS) entry which is preliminary data.</text>
</comment>
<evidence type="ECO:0000256" key="2">
    <source>
        <dbReference type="ARBA" id="ARBA00008156"/>
    </source>
</evidence>
<name>A0AAN6XYJ9_9PEZI</name>
<evidence type="ECO:0000256" key="1">
    <source>
        <dbReference type="ARBA" id="ARBA00001931"/>
    </source>
</evidence>
<comment type="similarity">
    <text evidence="2">Belongs to the bacterial PQQ dehydrogenase family.</text>
</comment>
<feature type="signal peptide" evidence="4">
    <location>
        <begin position="1"/>
        <end position="22"/>
    </location>
</feature>
<dbReference type="AlphaFoldDB" id="A0AAN6XYJ9"/>
<keyword evidence="4" id="KW-0732">Signal</keyword>
<dbReference type="Proteomes" id="UP001301769">
    <property type="component" value="Unassembled WGS sequence"/>
</dbReference>
<dbReference type="InterPro" id="IPR018391">
    <property type="entry name" value="PQQ_b-propeller_rpt"/>
</dbReference>
<evidence type="ECO:0000259" key="5">
    <source>
        <dbReference type="Pfam" id="PF13360"/>
    </source>
</evidence>
<keyword evidence="3" id="KW-0560">Oxidoreductase</keyword>
<sequence>MHFSLPSLIALISSSSAAAAAAASSSSVSSWSGWGGNIFNNRWTASKTITPSNINSLTQHCQLVYPFGVSATPVVYNNTAYYPTWNGSIVALDYTTCRVQWTVNVTAIVYNYRVPTPDVLLATFPLSRTSPQISGHVLFFGTQMHALLVAVNRHTGAFLDLIQIHSHPYAVLTTSPTVYKDTVMLGTASLEEPSALFFPNYTCCTFIGSFAAVTFPPTLNKFKLRLKWSLSMVPPGSGFSGAAVWGSQPSISPADKNKKSASVFFATGNIYSFPPQYAHCASPSANISCLPSNIYQNSILSVDISTGKVRWAYRTSPMDAFNGACVTSPIDTQGCPSEPPGPDADFAMAPVYVRRTTSPGSFSSDVVITGQKNTAVYALDANTGRPYWVKIIRPALKDVFQGGALRWGIAVDDERIYYTLGYSKVTAANVSSSIYGALELSSGKILWEKDSNTPLGKNSIALNPGTVQGDLLFVPRTGDLDGTGSFLASKGGLVVLDTKQGRRLLERELDVMFQGGIAVVGEYVLFGTGYRNGVVYDYRGTGSFHVWKVVTGRPRHGKE</sequence>
<reference evidence="6" key="1">
    <citation type="journal article" date="2023" name="Mol. Phylogenet. Evol.">
        <title>Genome-scale phylogeny and comparative genomics of the fungal order Sordariales.</title>
        <authorList>
            <person name="Hensen N."/>
            <person name="Bonometti L."/>
            <person name="Westerberg I."/>
            <person name="Brannstrom I.O."/>
            <person name="Guillou S."/>
            <person name="Cros-Aarteil S."/>
            <person name="Calhoun S."/>
            <person name="Haridas S."/>
            <person name="Kuo A."/>
            <person name="Mondo S."/>
            <person name="Pangilinan J."/>
            <person name="Riley R."/>
            <person name="LaButti K."/>
            <person name="Andreopoulos B."/>
            <person name="Lipzen A."/>
            <person name="Chen C."/>
            <person name="Yan M."/>
            <person name="Daum C."/>
            <person name="Ng V."/>
            <person name="Clum A."/>
            <person name="Steindorff A."/>
            <person name="Ohm R.A."/>
            <person name="Martin F."/>
            <person name="Silar P."/>
            <person name="Natvig D.O."/>
            <person name="Lalanne C."/>
            <person name="Gautier V."/>
            <person name="Ament-Velasquez S.L."/>
            <person name="Kruys A."/>
            <person name="Hutchinson M.I."/>
            <person name="Powell A.J."/>
            <person name="Barry K."/>
            <person name="Miller A.N."/>
            <person name="Grigoriev I.V."/>
            <person name="Debuchy R."/>
            <person name="Gladieux P."/>
            <person name="Hiltunen Thoren M."/>
            <person name="Johannesson H."/>
        </authorList>
    </citation>
    <scope>NUCLEOTIDE SEQUENCE</scope>
    <source>
        <strain evidence="6">PSN293</strain>
    </source>
</reference>
<dbReference type="GO" id="GO:0016491">
    <property type="term" value="F:oxidoreductase activity"/>
    <property type="evidence" value="ECO:0007669"/>
    <property type="project" value="UniProtKB-KW"/>
</dbReference>
<evidence type="ECO:0000313" key="6">
    <source>
        <dbReference type="EMBL" id="KAK4208066.1"/>
    </source>
</evidence>
<dbReference type="PANTHER" id="PTHR32303">
    <property type="entry name" value="QUINOPROTEIN ALCOHOL DEHYDROGENASE (CYTOCHROME C)"/>
    <property type="match status" value="1"/>
</dbReference>
<feature type="domain" description="Pyrrolo-quinoline quinone repeat" evidence="5">
    <location>
        <begin position="299"/>
        <end position="511"/>
    </location>
</feature>